<evidence type="ECO:0000313" key="1">
    <source>
        <dbReference type="EMBL" id="ORX51141.1"/>
    </source>
</evidence>
<evidence type="ECO:0000313" key="2">
    <source>
        <dbReference type="Proteomes" id="UP000193719"/>
    </source>
</evidence>
<comment type="caution">
    <text evidence="1">The sequence shown here is derived from an EMBL/GenBank/DDBJ whole genome shotgun (WGS) entry which is preliminary data.</text>
</comment>
<dbReference type="AlphaFoldDB" id="A0A1Y1VB90"/>
<dbReference type="Proteomes" id="UP000193719">
    <property type="component" value="Unassembled WGS sequence"/>
</dbReference>
<proteinExistence type="predicted"/>
<reference evidence="1 2" key="2">
    <citation type="submission" date="2016-08" db="EMBL/GenBank/DDBJ databases">
        <title>Pervasive Adenine N6-methylation of Active Genes in Fungi.</title>
        <authorList>
            <consortium name="DOE Joint Genome Institute"/>
            <person name="Mondo S.J."/>
            <person name="Dannebaum R.O."/>
            <person name="Kuo R.C."/>
            <person name="Labutti K."/>
            <person name="Haridas S."/>
            <person name="Kuo A."/>
            <person name="Salamov A."/>
            <person name="Ahrendt S.R."/>
            <person name="Lipzen A."/>
            <person name="Sullivan W."/>
            <person name="Andreopoulos W.B."/>
            <person name="Clum A."/>
            <person name="Lindquist E."/>
            <person name="Daum C."/>
            <person name="Ramamoorthy G.K."/>
            <person name="Gryganskyi A."/>
            <person name="Culley D."/>
            <person name="Magnuson J.K."/>
            <person name="James T.Y."/>
            <person name="O'Malley M.A."/>
            <person name="Stajich J.E."/>
            <person name="Spatafora J.W."/>
            <person name="Visel A."/>
            <person name="Grigoriev I.V."/>
        </authorList>
    </citation>
    <scope>NUCLEOTIDE SEQUENCE [LARGE SCALE GENOMIC DNA]</scope>
    <source>
        <strain evidence="2">finn</strain>
    </source>
</reference>
<accession>A0A1Y1VB90</accession>
<dbReference type="EMBL" id="MCFH01000019">
    <property type="protein sequence ID" value="ORX51141.1"/>
    <property type="molecule type" value="Genomic_DNA"/>
</dbReference>
<reference evidence="1 2" key="1">
    <citation type="submission" date="2016-08" db="EMBL/GenBank/DDBJ databases">
        <title>Genomes of anaerobic fungi encode conserved fungal cellulosomes for biomass hydrolysis.</title>
        <authorList>
            <consortium name="DOE Joint Genome Institute"/>
            <person name="Haitjema C.H."/>
            <person name="Gilmore S.P."/>
            <person name="Henske J.K."/>
            <person name="Solomon K.V."/>
            <person name="De Groot R."/>
            <person name="Kuo A."/>
            <person name="Mondo S.J."/>
            <person name="Salamov A.A."/>
            <person name="Labutti K."/>
            <person name="Zhao Z."/>
            <person name="Chiniquy J."/>
            <person name="Barry K."/>
            <person name="Brewer H.M."/>
            <person name="Purvine S.O."/>
            <person name="Wright A.T."/>
            <person name="Boxma B."/>
            <person name="Van Alen T."/>
            <person name="Hackstein J.H."/>
            <person name="Baker S.E."/>
            <person name="Grigoriev I.V."/>
            <person name="O'Malley M.A."/>
        </authorList>
    </citation>
    <scope>NUCLEOTIDE SEQUENCE [LARGE SCALE GENOMIC DNA]</scope>
    <source>
        <strain evidence="2">finn</strain>
    </source>
</reference>
<name>A0A1Y1VB90_9FUNG</name>
<sequence length="151" mass="17607">MGFSIRKNRTSFIPRGNSYHKLRSIEDMSSLINKRYSSTSIPMPESLYNKRFSEQSFNTVSNVSIADTIYSNVSNESTDSGNFNDISAYYNQYEYVEAPKKKKHRKRKALSKIIQSFSINDPLQQSLQSPDFGYYYNQVNGSNYNFNYFPY</sequence>
<organism evidence="1 2">
    <name type="scientific">Piromyces finnis</name>
    <dbReference type="NCBI Taxonomy" id="1754191"/>
    <lineage>
        <taxon>Eukaryota</taxon>
        <taxon>Fungi</taxon>
        <taxon>Fungi incertae sedis</taxon>
        <taxon>Chytridiomycota</taxon>
        <taxon>Chytridiomycota incertae sedis</taxon>
        <taxon>Neocallimastigomycetes</taxon>
        <taxon>Neocallimastigales</taxon>
        <taxon>Neocallimastigaceae</taxon>
        <taxon>Piromyces</taxon>
    </lineage>
</organism>
<keyword evidence="2" id="KW-1185">Reference proteome</keyword>
<protein>
    <submittedName>
        <fullName evidence="1">Uncharacterized protein</fullName>
    </submittedName>
</protein>
<dbReference type="OrthoDB" id="10513126at2759"/>
<gene>
    <name evidence="1" type="ORF">BCR36DRAFT_583188</name>
</gene>